<reference evidence="1 2" key="1">
    <citation type="journal article" date="2019" name="Nat. Ecol. Evol.">
        <title>Megaphylogeny resolves global patterns of mushroom evolution.</title>
        <authorList>
            <person name="Varga T."/>
            <person name="Krizsan K."/>
            <person name="Foldi C."/>
            <person name="Dima B."/>
            <person name="Sanchez-Garcia M."/>
            <person name="Sanchez-Ramirez S."/>
            <person name="Szollosi G.J."/>
            <person name="Szarkandi J.G."/>
            <person name="Papp V."/>
            <person name="Albert L."/>
            <person name="Andreopoulos W."/>
            <person name="Angelini C."/>
            <person name="Antonin V."/>
            <person name="Barry K.W."/>
            <person name="Bougher N.L."/>
            <person name="Buchanan P."/>
            <person name="Buyck B."/>
            <person name="Bense V."/>
            <person name="Catcheside P."/>
            <person name="Chovatia M."/>
            <person name="Cooper J."/>
            <person name="Damon W."/>
            <person name="Desjardin D."/>
            <person name="Finy P."/>
            <person name="Geml J."/>
            <person name="Haridas S."/>
            <person name="Hughes K."/>
            <person name="Justo A."/>
            <person name="Karasinski D."/>
            <person name="Kautmanova I."/>
            <person name="Kiss B."/>
            <person name="Kocsube S."/>
            <person name="Kotiranta H."/>
            <person name="LaButti K.M."/>
            <person name="Lechner B.E."/>
            <person name="Liimatainen K."/>
            <person name="Lipzen A."/>
            <person name="Lukacs Z."/>
            <person name="Mihaltcheva S."/>
            <person name="Morgado L.N."/>
            <person name="Niskanen T."/>
            <person name="Noordeloos M.E."/>
            <person name="Ohm R.A."/>
            <person name="Ortiz-Santana B."/>
            <person name="Ovrebo C."/>
            <person name="Racz N."/>
            <person name="Riley R."/>
            <person name="Savchenko A."/>
            <person name="Shiryaev A."/>
            <person name="Soop K."/>
            <person name="Spirin V."/>
            <person name="Szebenyi C."/>
            <person name="Tomsovsky M."/>
            <person name="Tulloss R.E."/>
            <person name="Uehling J."/>
            <person name="Grigoriev I.V."/>
            <person name="Vagvolgyi C."/>
            <person name="Papp T."/>
            <person name="Martin F.M."/>
            <person name="Miettinen O."/>
            <person name="Hibbett D.S."/>
            <person name="Nagy L.G."/>
        </authorList>
    </citation>
    <scope>NUCLEOTIDE SEQUENCE [LARGE SCALE GENOMIC DNA]</scope>
    <source>
        <strain evidence="1 2">OMC1185</strain>
    </source>
</reference>
<protein>
    <submittedName>
        <fullName evidence="1">Uncharacterized protein</fullName>
    </submittedName>
</protein>
<accession>A0A5C3MLR6</accession>
<evidence type="ECO:0000313" key="1">
    <source>
        <dbReference type="EMBL" id="TFK46234.1"/>
    </source>
</evidence>
<organism evidence="1 2">
    <name type="scientific">Heliocybe sulcata</name>
    <dbReference type="NCBI Taxonomy" id="5364"/>
    <lineage>
        <taxon>Eukaryota</taxon>
        <taxon>Fungi</taxon>
        <taxon>Dikarya</taxon>
        <taxon>Basidiomycota</taxon>
        <taxon>Agaricomycotina</taxon>
        <taxon>Agaricomycetes</taxon>
        <taxon>Gloeophyllales</taxon>
        <taxon>Gloeophyllaceae</taxon>
        <taxon>Heliocybe</taxon>
    </lineage>
</organism>
<evidence type="ECO:0000313" key="2">
    <source>
        <dbReference type="Proteomes" id="UP000305948"/>
    </source>
</evidence>
<dbReference type="EMBL" id="ML213532">
    <property type="protein sequence ID" value="TFK46234.1"/>
    <property type="molecule type" value="Genomic_DNA"/>
</dbReference>
<dbReference type="Proteomes" id="UP000305948">
    <property type="component" value="Unassembled WGS sequence"/>
</dbReference>
<dbReference type="AlphaFoldDB" id="A0A5C3MLR6"/>
<name>A0A5C3MLR6_9AGAM</name>
<proteinExistence type="predicted"/>
<keyword evidence="2" id="KW-1185">Reference proteome</keyword>
<dbReference type="OrthoDB" id="2750929at2759"/>
<gene>
    <name evidence="1" type="ORF">OE88DRAFT_1707835</name>
</gene>
<sequence>MAPEEPNFGLHYSRSGGRDIPFPAVSQGFLYWYLEPDAPSASGQVRFRTTTSCDPNTFPSGRDLQLPDGEPWNIPLARIAHVSKYSGLRTYLLSEKLVTEKVLNTVPNSSVSSQGKHRIHKSDIPATVATRLHEGSGLPLHTLNQTRLDVNQFVNLTGQKSKRVRFPVAPEESSFEMRYFRPGGRDMPFPPDSQGFLYWHLDPDAPPVSGQVRFRTATSSDPATFPIGRDLQLPDGRMWHISLFDIAERAKYSGLRIHLLSEKLVTVNVLDTAQNISSRNGKRTYRPATGSLLIWKFGQSFLVDLTRNESSLWVIGRSAVERLVLPSLSSVCVRKSDRTEICYVLSGSHESRTSRQTTMHDFLNGVEYTPFAGRALVQFERSTLPEHKGTRTVVLRILKVMKKSDGSDDASWTPEPQEDGLDMSGMHQHAWSVDVHHPQPGSGLLSSSAKALRILFDNEALQGHRDGRGAKS</sequence>